<dbReference type="Proteomes" id="UP000011550">
    <property type="component" value="Unassembled WGS sequence"/>
</dbReference>
<feature type="compositionally biased region" description="Acidic residues" evidence="1">
    <location>
        <begin position="43"/>
        <end position="72"/>
    </location>
</feature>
<dbReference type="PROSITE" id="PS51318">
    <property type="entry name" value="TAT"/>
    <property type="match status" value="1"/>
</dbReference>
<name>M0IRG1_9EURY</name>
<evidence type="ECO:0000313" key="2">
    <source>
        <dbReference type="EMBL" id="ELZ98034.1"/>
    </source>
</evidence>
<dbReference type="PROSITE" id="PS51257">
    <property type="entry name" value="PROKAR_LIPOPROTEIN"/>
    <property type="match status" value="1"/>
</dbReference>
<evidence type="ECO:0000313" key="3">
    <source>
        <dbReference type="Proteomes" id="UP000011550"/>
    </source>
</evidence>
<dbReference type="EMBL" id="AOLN01000004">
    <property type="protein sequence ID" value="ELZ98034.1"/>
    <property type="molecule type" value="Genomic_DNA"/>
</dbReference>
<dbReference type="PATRIC" id="fig|662479.7.peg.466"/>
<protein>
    <recommendedName>
        <fullName evidence="4">Lipoprotein</fullName>
    </recommendedName>
</protein>
<sequence>MPPTRRSLIRSTALLSLGLAAGCLGDGGPGGTANSTEPTTDTDATETQEPTEMDDTNETDGDGTGTETDDADGTQPANSPLLAVVDADDAPDVPVEHAVEVTEATTTDEHPPQIRVTVTNTSDSAVQLGDERDVFFRYVADDSDELTFLPPEDDYPADPGCWRLEDPLMVTSDYRTFSLDAGESRSKRVDLYGAAPKKGDSKTCLPLGEYRFETNFSTGVGENQTEQQATWGFSVSLEAQDD</sequence>
<proteinExistence type="predicted"/>
<comment type="caution">
    <text evidence="2">The sequence shown here is derived from an EMBL/GenBank/DDBJ whole genome shotgun (WGS) entry which is preliminary data.</text>
</comment>
<dbReference type="STRING" id="662479.C440_02263"/>
<feature type="region of interest" description="Disordered" evidence="1">
    <location>
        <begin position="218"/>
        <end position="242"/>
    </location>
</feature>
<gene>
    <name evidence="2" type="ORF">C440_02263</name>
</gene>
<feature type="compositionally biased region" description="Polar residues" evidence="1">
    <location>
        <begin position="218"/>
        <end position="233"/>
    </location>
</feature>
<feature type="region of interest" description="Disordered" evidence="1">
    <location>
        <begin position="20"/>
        <end position="91"/>
    </location>
</feature>
<dbReference type="InterPro" id="IPR006311">
    <property type="entry name" value="TAT_signal"/>
</dbReference>
<dbReference type="OrthoDB" id="206507at2157"/>
<keyword evidence="3" id="KW-1185">Reference proteome</keyword>
<reference evidence="2 3" key="1">
    <citation type="journal article" date="2014" name="PLoS Genet.">
        <title>Phylogenetically driven sequencing of extremely halophilic archaea reveals strategies for static and dynamic osmo-response.</title>
        <authorList>
            <person name="Becker E.A."/>
            <person name="Seitzer P.M."/>
            <person name="Tritt A."/>
            <person name="Larsen D."/>
            <person name="Krusor M."/>
            <person name="Yao A.I."/>
            <person name="Wu D."/>
            <person name="Madern D."/>
            <person name="Eisen J.A."/>
            <person name="Darling A.E."/>
            <person name="Facciotti M.T."/>
        </authorList>
    </citation>
    <scope>NUCLEOTIDE SEQUENCE [LARGE SCALE GENOMIC DNA]</scope>
    <source>
        <strain evidence="2 3">ATCC BAA-1512</strain>
    </source>
</reference>
<evidence type="ECO:0008006" key="4">
    <source>
        <dbReference type="Google" id="ProtNLM"/>
    </source>
</evidence>
<accession>M0IRG1</accession>
<dbReference type="RefSeq" id="WP_008317849.1">
    <property type="nucleotide sequence ID" value="NZ_AOLN01000004.1"/>
</dbReference>
<feature type="compositionally biased region" description="Low complexity" evidence="1">
    <location>
        <begin position="32"/>
        <end position="42"/>
    </location>
</feature>
<organism evidence="2 3">
    <name type="scientific">Haloferax mucosum ATCC BAA-1512</name>
    <dbReference type="NCBI Taxonomy" id="662479"/>
    <lineage>
        <taxon>Archaea</taxon>
        <taxon>Methanobacteriati</taxon>
        <taxon>Methanobacteriota</taxon>
        <taxon>Stenosarchaea group</taxon>
        <taxon>Halobacteria</taxon>
        <taxon>Halobacteriales</taxon>
        <taxon>Haloferacaceae</taxon>
        <taxon>Haloferax</taxon>
    </lineage>
</organism>
<evidence type="ECO:0000256" key="1">
    <source>
        <dbReference type="SAM" id="MobiDB-lite"/>
    </source>
</evidence>
<dbReference type="AlphaFoldDB" id="M0IRG1"/>